<keyword evidence="3" id="KW-1185">Reference proteome</keyword>
<evidence type="ECO:0000313" key="2">
    <source>
        <dbReference type="EMBL" id="GIO41736.1"/>
    </source>
</evidence>
<dbReference type="RefSeq" id="WP_301626106.1">
    <property type="nucleotide sequence ID" value="NZ_BORS01000004.1"/>
</dbReference>
<evidence type="ECO:0000256" key="1">
    <source>
        <dbReference type="SAM" id="Phobius"/>
    </source>
</evidence>
<dbReference type="EMBL" id="BORS01000004">
    <property type="protein sequence ID" value="GIO41736.1"/>
    <property type="molecule type" value="Genomic_DNA"/>
</dbReference>
<comment type="caution">
    <text evidence="2">The sequence shown here is derived from an EMBL/GenBank/DDBJ whole genome shotgun (WGS) entry which is preliminary data.</text>
</comment>
<organism evidence="2 3">
    <name type="scientific">Paenibacillus apis</name>
    <dbReference type="NCBI Taxonomy" id="1792174"/>
    <lineage>
        <taxon>Bacteria</taxon>
        <taxon>Bacillati</taxon>
        <taxon>Bacillota</taxon>
        <taxon>Bacilli</taxon>
        <taxon>Bacillales</taxon>
        <taxon>Paenibacillaceae</taxon>
        <taxon>Paenibacillus</taxon>
    </lineage>
</organism>
<dbReference type="Proteomes" id="UP000678895">
    <property type="component" value="Unassembled WGS sequence"/>
</dbReference>
<evidence type="ECO:0000313" key="3">
    <source>
        <dbReference type="Proteomes" id="UP000678895"/>
    </source>
</evidence>
<keyword evidence="1" id="KW-0812">Transmembrane</keyword>
<gene>
    <name evidence="2" type="ORF">J41TS4_14940</name>
</gene>
<sequence>MKVLLVIIAFCGIAGMDLPDMIKNKQWRNLAIYSAIFLSVLTFGVLVASDIKVPSPIKAIQVIYRDILGLSFKAS</sequence>
<protein>
    <submittedName>
        <fullName evidence="2">Uncharacterized protein</fullName>
    </submittedName>
</protein>
<proteinExistence type="predicted"/>
<dbReference type="AlphaFoldDB" id="A0A919XYM9"/>
<keyword evidence="1" id="KW-1133">Transmembrane helix</keyword>
<keyword evidence="1" id="KW-0472">Membrane</keyword>
<accession>A0A919XYM9</accession>
<name>A0A919XYM9_9BACL</name>
<feature type="transmembrane region" description="Helical" evidence="1">
    <location>
        <begin position="31"/>
        <end position="48"/>
    </location>
</feature>
<reference evidence="2" key="1">
    <citation type="submission" date="2021-03" db="EMBL/GenBank/DDBJ databases">
        <title>Antimicrobial resistance genes in bacteria isolated from Japanese honey, and their potential for conferring macrolide and lincosamide resistance in the American foulbrood pathogen Paenibacillus larvae.</title>
        <authorList>
            <person name="Okamoto M."/>
            <person name="Kumagai M."/>
            <person name="Kanamori H."/>
            <person name="Takamatsu D."/>
        </authorList>
    </citation>
    <scope>NUCLEOTIDE SEQUENCE</scope>
    <source>
        <strain evidence="2">J41TS4</strain>
    </source>
</reference>